<reference evidence="1" key="1">
    <citation type="submission" date="2016-03" db="EMBL/GenBank/DDBJ databases">
        <title>Draft genome sequence of Rosellinia necatrix.</title>
        <authorList>
            <person name="Kanematsu S."/>
        </authorList>
    </citation>
    <scope>NUCLEOTIDE SEQUENCE [LARGE SCALE GENOMIC DNA]</scope>
    <source>
        <strain evidence="1">W97</strain>
    </source>
</reference>
<evidence type="ECO:0000313" key="2">
    <source>
        <dbReference type="Proteomes" id="UP000054516"/>
    </source>
</evidence>
<name>A0A1S8A6F5_ROSNE</name>
<keyword evidence="2" id="KW-1185">Reference proteome</keyword>
<proteinExistence type="predicted"/>
<dbReference type="AlphaFoldDB" id="A0A1S8A6F5"/>
<evidence type="ECO:0000313" key="1">
    <source>
        <dbReference type="EMBL" id="GAW25633.1"/>
    </source>
</evidence>
<dbReference type="EMBL" id="DF977455">
    <property type="protein sequence ID" value="GAW25633.1"/>
    <property type="molecule type" value="Genomic_DNA"/>
</dbReference>
<organism evidence="1">
    <name type="scientific">Rosellinia necatrix</name>
    <name type="common">White root-rot fungus</name>
    <dbReference type="NCBI Taxonomy" id="77044"/>
    <lineage>
        <taxon>Eukaryota</taxon>
        <taxon>Fungi</taxon>
        <taxon>Dikarya</taxon>
        <taxon>Ascomycota</taxon>
        <taxon>Pezizomycotina</taxon>
        <taxon>Sordariomycetes</taxon>
        <taxon>Xylariomycetidae</taxon>
        <taxon>Xylariales</taxon>
        <taxon>Xylariaceae</taxon>
        <taxon>Rosellinia</taxon>
    </lineage>
</organism>
<dbReference type="Proteomes" id="UP000054516">
    <property type="component" value="Unassembled WGS sequence"/>
</dbReference>
<sequence>MTNNAIVACHFSCPDAGCNVSGGRCKVKRVMSQDCLRQARSRREQSSDRTLMYRDGENSDVDVWKVVDRQEKIATNTRQKPQTIRVEHPLAH</sequence>
<protein>
    <submittedName>
        <fullName evidence="1">Uncharacterized protein</fullName>
    </submittedName>
</protein>
<gene>
    <name evidence="1" type="ORF">SAMD00023353_1001060</name>
</gene>
<accession>A0A1S8A6F5</accession>